<evidence type="ECO:0000313" key="3">
    <source>
        <dbReference type="Proteomes" id="UP001286313"/>
    </source>
</evidence>
<dbReference type="EMBL" id="JAWQEG010000087">
    <property type="protein sequence ID" value="KAK3894847.1"/>
    <property type="molecule type" value="Genomic_DNA"/>
</dbReference>
<feature type="compositionally biased region" description="Polar residues" evidence="1">
    <location>
        <begin position="141"/>
        <end position="150"/>
    </location>
</feature>
<dbReference type="AlphaFoldDB" id="A0AAE1L4K3"/>
<keyword evidence="3" id="KW-1185">Reference proteome</keyword>
<evidence type="ECO:0000256" key="1">
    <source>
        <dbReference type="SAM" id="MobiDB-lite"/>
    </source>
</evidence>
<reference evidence="2" key="1">
    <citation type="submission" date="2023-10" db="EMBL/GenBank/DDBJ databases">
        <title>Genome assemblies of two species of porcelain crab, Petrolisthes cinctipes and Petrolisthes manimaculis (Anomura: Porcellanidae).</title>
        <authorList>
            <person name="Angst P."/>
        </authorList>
    </citation>
    <scope>NUCLEOTIDE SEQUENCE</scope>
    <source>
        <strain evidence="2">PB745_01</strain>
        <tissue evidence="2">Gill</tissue>
    </source>
</reference>
<comment type="caution">
    <text evidence="2">The sequence shown here is derived from an EMBL/GenBank/DDBJ whole genome shotgun (WGS) entry which is preliminary data.</text>
</comment>
<sequence length="236" mass="25809">MEGSRGLELQEFMCEVTNQLEHTKDTLNTWFTQIQTIFYKGFQRGQMPGFSQPARLASFCNAAVTIMTHSLQSLCLLSLFCITSALCGTQPCLLDPASLALWVKVPTSGRPQIGGGLESCPVEDMTTDEGVGESMVDSCEGSATGNQTEENTTDYDMGPIPTQAGSSGHPKKPMVLKLHLLLSGKQVVIKPTFTEVESSLLSLYDKIMELCMSVPRLETKLFAEWEGRQGNIMPES</sequence>
<name>A0AAE1L4K3_PETCI</name>
<gene>
    <name evidence="2" type="ORF">Pcinc_001420</name>
</gene>
<dbReference type="Proteomes" id="UP001286313">
    <property type="component" value="Unassembled WGS sequence"/>
</dbReference>
<feature type="region of interest" description="Disordered" evidence="1">
    <location>
        <begin position="135"/>
        <end position="157"/>
    </location>
</feature>
<accession>A0AAE1L4K3</accession>
<evidence type="ECO:0000313" key="2">
    <source>
        <dbReference type="EMBL" id="KAK3894847.1"/>
    </source>
</evidence>
<organism evidence="2 3">
    <name type="scientific">Petrolisthes cinctipes</name>
    <name type="common">Flat porcelain crab</name>
    <dbReference type="NCBI Taxonomy" id="88211"/>
    <lineage>
        <taxon>Eukaryota</taxon>
        <taxon>Metazoa</taxon>
        <taxon>Ecdysozoa</taxon>
        <taxon>Arthropoda</taxon>
        <taxon>Crustacea</taxon>
        <taxon>Multicrustacea</taxon>
        <taxon>Malacostraca</taxon>
        <taxon>Eumalacostraca</taxon>
        <taxon>Eucarida</taxon>
        <taxon>Decapoda</taxon>
        <taxon>Pleocyemata</taxon>
        <taxon>Anomura</taxon>
        <taxon>Galatheoidea</taxon>
        <taxon>Porcellanidae</taxon>
        <taxon>Petrolisthes</taxon>
    </lineage>
</organism>
<proteinExistence type="predicted"/>
<protein>
    <submittedName>
        <fullName evidence="2">Uncharacterized protein</fullName>
    </submittedName>
</protein>